<dbReference type="SUPFAM" id="SSF54980">
    <property type="entry name" value="EF-G C-terminal domain-like"/>
    <property type="match status" value="2"/>
</dbReference>
<organism evidence="2">
    <name type="scientific">marine metagenome</name>
    <dbReference type="NCBI Taxonomy" id="408172"/>
    <lineage>
        <taxon>unclassified sequences</taxon>
        <taxon>metagenomes</taxon>
        <taxon>ecological metagenomes</taxon>
    </lineage>
</organism>
<dbReference type="PROSITE" id="PS51722">
    <property type="entry name" value="G_TR_2"/>
    <property type="match status" value="1"/>
</dbReference>
<dbReference type="InterPro" id="IPR000640">
    <property type="entry name" value="EFG_V-like"/>
</dbReference>
<dbReference type="FunFam" id="2.40.30.10:FF:000016">
    <property type="entry name" value="GTP-binding protein TypA"/>
    <property type="match status" value="1"/>
</dbReference>
<dbReference type="SUPFAM" id="SSF50447">
    <property type="entry name" value="Translation proteins"/>
    <property type="match status" value="1"/>
</dbReference>
<gene>
    <name evidence="2" type="ORF">METZ01_LOCUS104517</name>
</gene>
<dbReference type="Gene3D" id="2.40.50.250">
    <property type="entry name" value="bipa protein"/>
    <property type="match status" value="1"/>
</dbReference>
<dbReference type="NCBIfam" id="TIGR00231">
    <property type="entry name" value="small_GTP"/>
    <property type="match status" value="1"/>
</dbReference>
<dbReference type="FunFam" id="3.30.70.240:FF:000002">
    <property type="entry name" value="GTP-binding protein TypA"/>
    <property type="match status" value="1"/>
</dbReference>
<dbReference type="InterPro" id="IPR035651">
    <property type="entry name" value="BipA_V"/>
</dbReference>
<dbReference type="PANTHER" id="PTHR42908">
    <property type="entry name" value="TRANSLATION ELONGATION FACTOR-RELATED"/>
    <property type="match status" value="1"/>
</dbReference>
<evidence type="ECO:0000259" key="1">
    <source>
        <dbReference type="PROSITE" id="PS51722"/>
    </source>
</evidence>
<dbReference type="FunFam" id="3.40.50.300:FF:000055">
    <property type="entry name" value="GTP-binding protein TypA"/>
    <property type="match status" value="1"/>
</dbReference>
<dbReference type="InterPro" id="IPR005225">
    <property type="entry name" value="Small_GTP-bd"/>
</dbReference>
<dbReference type="FunFam" id="2.40.50.250:FF:000001">
    <property type="entry name" value="GTP-binding protein TypA"/>
    <property type="match status" value="1"/>
</dbReference>
<dbReference type="PROSITE" id="PS00301">
    <property type="entry name" value="G_TR_1"/>
    <property type="match status" value="1"/>
</dbReference>
<dbReference type="CDD" id="cd03691">
    <property type="entry name" value="BipA_TypA_II"/>
    <property type="match status" value="1"/>
</dbReference>
<dbReference type="AlphaFoldDB" id="A0A381WIA9"/>
<dbReference type="Gene3D" id="3.30.70.870">
    <property type="entry name" value="Elongation Factor G (Translational Gtpase), domain 3"/>
    <property type="match status" value="1"/>
</dbReference>
<dbReference type="NCBIfam" id="TIGR01394">
    <property type="entry name" value="TypA_BipA"/>
    <property type="match status" value="1"/>
</dbReference>
<dbReference type="GO" id="GO:0005829">
    <property type="term" value="C:cytosol"/>
    <property type="evidence" value="ECO:0007669"/>
    <property type="project" value="TreeGrafter"/>
</dbReference>
<dbReference type="GO" id="GO:1990904">
    <property type="term" value="C:ribonucleoprotein complex"/>
    <property type="evidence" value="ECO:0007669"/>
    <property type="project" value="TreeGrafter"/>
</dbReference>
<dbReference type="HAMAP" id="MF_00849">
    <property type="entry name" value="BipA"/>
    <property type="match status" value="1"/>
</dbReference>
<dbReference type="Gene3D" id="3.30.70.240">
    <property type="match status" value="1"/>
</dbReference>
<sequence length="610" mass="67553">MTNNLRNIAIIAHVDHGKTTLVDKLLSQSQTFDDRFQATDRMMDSNDLEKERGITISSKNTAIKWGGYRINIVDTPGHADFGGEVERVLSMVDSVLLLIDAVDGPMPQTRFVTKKAFEQGLNPIVVINKIDRPSARPDWVIDQVFDLFDQLGATEDQLDFPVIYASALGGYASENDNVREGDMTPMFELIVNKVPAPNVNLDGPFQMQISSLDYSSFVGAIGIGRIARGIVKKNMQTILIAPDGSKRNVKIVQLLGFNGLDRHEVSSANAGDIVGIVGIDKIALSDTICDPLKVEALPPLSVDEPTVSMAFRVNDSPFAGLDGKYITSRNIRERLDKELIYNVALRAENTEDSSEFLVSGRGELHLSILIETMRREGFELSVGRPQVILKEIDEVTCEPFENLTVDVESIHQGTVMEKLGERKAELTNMTPDGKGRVKLDFTIPARGLIGFRTEFLTATTGTGLMYSTFDSYKPQKDGKIGQRTNGSLISMNQGKSVAYAIFNLQKSGKFFLGHGEDIYEGMVVGINTRGKDLVINVMKGKQLTNVRASGTDEAVTLTPPITLDLEQALEFIDDDELVEVTPHKIRIRKRLLTENERKRAKRMESERIDV</sequence>
<dbReference type="InterPro" id="IPR035647">
    <property type="entry name" value="EFG_III/V"/>
</dbReference>
<dbReference type="GO" id="GO:0042254">
    <property type="term" value="P:ribosome biogenesis"/>
    <property type="evidence" value="ECO:0007669"/>
    <property type="project" value="UniProtKB-ARBA"/>
</dbReference>
<dbReference type="Pfam" id="PF00009">
    <property type="entry name" value="GTP_EFTU"/>
    <property type="match status" value="1"/>
</dbReference>
<dbReference type="SUPFAM" id="SSF52540">
    <property type="entry name" value="P-loop containing nucleoside triphosphate hydrolases"/>
    <property type="match status" value="1"/>
</dbReference>
<dbReference type="InterPro" id="IPR000795">
    <property type="entry name" value="T_Tr_GTP-bd_dom"/>
</dbReference>
<dbReference type="InterPro" id="IPR031157">
    <property type="entry name" value="G_TR_CS"/>
</dbReference>
<proteinExistence type="inferred from homology"/>
<dbReference type="InterPro" id="IPR042116">
    <property type="entry name" value="TypA/BipA_C"/>
</dbReference>
<dbReference type="GO" id="GO:0010467">
    <property type="term" value="P:gene expression"/>
    <property type="evidence" value="ECO:0007669"/>
    <property type="project" value="UniProtKB-ARBA"/>
</dbReference>
<dbReference type="PANTHER" id="PTHR42908:SF8">
    <property type="entry name" value="TR-TYPE G DOMAIN-CONTAINING PROTEIN"/>
    <property type="match status" value="1"/>
</dbReference>
<dbReference type="Gene3D" id="2.40.30.10">
    <property type="entry name" value="Translation factors"/>
    <property type="match status" value="1"/>
</dbReference>
<dbReference type="FunFam" id="3.30.70.870:FF:000003">
    <property type="entry name" value="GTP-binding protein TypA"/>
    <property type="match status" value="1"/>
</dbReference>
<dbReference type="Pfam" id="PF03144">
    <property type="entry name" value="GTP_EFTU_D2"/>
    <property type="match status" value="1"/>
</dbReference>
<dbReference type="GO" id="GO:0005525">
    <property type="term" value="F:GTP binding"/>
    <property type="evidence" value="ECO:0007669"/>
    <property type="project" value="InterPro"/>
</dbReference>
<feature type="domain" description="Tr-type G" evidence="1">
    <location>
        <begin position="3"/>
        <end position="198"/>
    </location>
</feature>
<reference evidence="2" key="1">
    <citation type="submission" date="2018-05" db="EMBL/GenBank/DDBJ databases">
        <authorList>
            <person name="Lanie J.A."/>
            <person name="Ng W.-L."/>
            <person name="Kazmierczak K.M."/>
            <person name="Andrzejewski T.M."/>
            <person name="Davidsen T.M."/>
            <person name="Wayne K.J."/>
            <person name="Tettelin H."/>
            <person name="Glass J.I."/>
            <person name="Rusch D."/>
            <person name="Podicherti R."/>
            <person name="Tsui H.-C.T."/>
            <person name="Winkler M.E."/>
        </authorList>
    </citation>
    <scope>NUCLEOTIDE SEQUENCE</scope>
</reference>
<dbReference type="InterPro" id="IPR047042">
    <property type="entry name" value="BipA_II"/>
</dbReference>
<dbReference type="GO" id="GO:0003924">
    <property type="term" value="F:GTPase activity"/>
    <property type="evidence" value="ECO:0007669"/>
    <property type="project" value="InterPro"/>
</dbReference>
<dbReference type="InterPro" id="IPR047043">
    <property type="entry name" value="BipA_III"/>
</dbReference>
<dbReference type="CDD" id="cd03710">
    <property type="entry name" value="BipA_TypA_C"/>
    <property type="match status" value="1"/>
</dbReference>
<dbReference type="PRINTS" id="PR00315">
    <property type="entry name" value="ELONGATNFCT"/>
</dbReference>
<dbReference type="InterPro" id="IPR004161">
    <property type="entry name" value="EFTu-like_2"/>
</dbReference>
<dbReference type="InterPro" id="IPR047041">
    <property type="entry name" value="BipA_GTP-bd_dom"/>
</dbReference>
<dbReference type="InterPro" id="IPR006298">
    <property type="entry name" value="BipA"/>
</dbReference>
<dbReference type="Pfam" id="PF21018">
    <property type="entry name" value="BipA_C"/>
    <property type="match status" value="1"/>
</dbReference>
<dbReference type="GO" id="GO:0009409">
    <property type="term" value="P:response to cold"/>
    <property type="evidence" value="ECO:0007669"/>
    <property type="project" value="UniProtKB-ARBA"/>
</dbReference>
<dbReference type="InterPro" id="IPR009000">
    <property type="entry name" value="Transl_B-barrel_sf"/>
</dbReference>
<dbReference type="CDD" id="cd01891">
    <property type="entry name" value="TypA_BipA"/>
    <property type="match status" value="1"/>
</dbReference>
<dbReference type="InterPro" id="IPR027417">
    <property type="entry name" value="P-loop_NTPase"/>
</dbReference>
<evidence type="ECO:0000313" key="2">
    <source>
        <dbReference type="EMBL" id="SVA51663.1"/>
    </source>
</evidence>
<name>A0A381WIA9_9ZZZZ</name>
<dbReference type="InterPro" id="IPR048876">
    <property type="entry name" value="BipA_C"/>
</dbReference>
<accession>A0A381WIA9</accession>
<dbReference type="CDD" id="cd16263">
    <property type="entry name" value="BipA_III"/>
    <property type="match status" value="1"/>
</dbReference>
<dbReference type="EMBL" id="UINC01011752">
    <property type="protein sequence ID" value="SVA51663.1"/>
    <property type="molecule type" value="Genomic_DNA"/>
</dbReference>
<dbReference type="Gene3D" id="3.40.50.300">
    <property type="entry name" value="P-loop containing nucleotide triphosphate hydrolases"/>
    <property type="match status" value="1"/>
</dbReference>
<dbReference type="Pfam" id="PF00679">
    <property type="entry name" value="EFG_C"/>
    <property type="match status" value="1"/>
</dbReference>
<protein>
    <recommendedName>
        <fullName evidence="1">Tr-type G domain-containing protein</fullName>
    </recommendedName>
</protein>